<dbReference type="Gene3D" id="1.50.40.10">
    <property type="entry name" value="Mitochondrial carrier domain"/>
    <property type="match status" value="2"/>
</dbReference>
<evidence type="ECO:0000256" key="6">
    <source>
        <dbReference type="ARBA" id="ARBA00022989"/>
    </source>
</evidence>
<evidence type="ECO:0000256" key="3">
    <source>
        <dbReference type="ARBA" id="ARBA00022448"/>
    </source>
</evidence>
<evidence type="ECO:0000256" key="1">
    <source>
        <dbReference type="ARBA" id="ARBA00004225"/>
    </source>
</evidence>
<organism evidence="12 13">
    <name type="scientific">Diaphorina citri</name>
    <name type="common">Asian citrus psyllid</name>
    <dbReference type="NCBI Taxonomy" id="121845"/>
    <lineage>
        <taxon>Eukaryota</taxon>
        <taxon>Metazoa</taxon>
        <taxon>Ecdysozoa</taxon>
        <taxon>Arthropoda</taxon>
        <taxon>Hexapoda</taxon>
        <taxon>Insecta</taxon>
        <taxon>Pterygota</taxon>
        <taxon>Neoptera</taxon>
        <taxon>Paraneoptera</taxon>
        <taxon>Hemiptera</taxon>
        <taxon>Sternorrhyncha</taxon>
        <taxon>Psylloidea</taxon>
        <taxon>Psyllidae</taxon>
        <taxon>Diaphorininae</taxon>
        <taxon>Diaphorina</taxon>
    </lineage>
</organism>
<evidence type="ECO:0000313" key="13">
    <source>
        <dbReference type="RefSeq" id="XP_026684618.1"/>
    </source>
</evidence>
<evidence type="ECO:0000256" key="7">
    <source>
        <dbReference type="ARBA" id="ARBA00023128"/>
    </source>
</evidence>
<evidence type="ECO:0000259" key="11">
    <source>
        <dbReference type="Pfam" id="PF08398"/>
    </source>
</evidence>
<feature type="repeat" description="Solcar" evidence="9">
    <location>
        <begin position="97"/>
        <end position="179"/>
    </location>
</feature>
<dbReference type="Pfam" id="PF08398">
    <property type="entry name" value="Phospholip_A2_4"/>
    <property type="match status" value="1"/>
</dbReference>
<dbReference type="PANTHER" id="PTHR45624:SF10">
    <property type="entry name" value="SLC (SOLUTE CARRIER) HOMOLOG"/>
    <property type="match status" value="1"/>
</dbReference>
<dbReference type="Pfam" id="PF00153">
    <property type="entry name" value="Mito_carr"/>
    <property type="match status" value="2"/>
</dbReference>
<comment type="subcellular location">
    <subcellularLocation>
        <location evidence="1">Mitochondrion membrane</location>
        <topology evidence="1">Multi-pass membrane protein</topology>
    </subcellularLocation>
</comment>
<dbReference type="InterPro" id="IPR013607">
    <property type="entry name" value="Phospholipase_A2-like"/>
</dbReference>
<proteinExistence type="inferred from homology"/>
<keyword evidence="6" id="KW-1133">Transmembrane helix</keyword>
<accession>A0A3Q0JCE6</accession>
<dbReference type="AlphaFoldDB" id="A0A3Q0JCE6"/>
<dbReference type="PROSITE" id="PS50920">
    <property type="entry name" value="SOLCAR"/>
    <property type="match status" value="2"/>
</dbReference>
<reference evidence="13" key="1">
    <citation type="submission" date="2025-08" db="UniProtKB">
        <authorList>
            <consortium name="RefSeq"/>
        </authorList>
    </citation>
    <scope>IDENTIFICATION</scope>
</reference>
<dbReference type="SUPFAM" id="SSF103506">
    <property type="entry name" value="Mitochondrial carrier"/>
    <property type="match status" value="1"/>
</dbReference>
<dbReference type="RefSeq" id="XP_026684618.1">
    <property type="nucleotide sequence ID" value="XM_026828817.1"/>
</dbReference>
<comment type="similarity">
    <text evidence="2 10">Belongs to the mitochondrial carrier (TC 2.A.29) family.</text>
</comment>
<keyword evidence="7" id="KW-0496">Mitochondrion</keyword>
<evidence type="ECO:0000256" key="2">
    <source>
        <dbReference type="ARBA" id="ARBA00006375"/>
    </source>
</evidence>
<dbReference type="GeneID" id="103516410"/>
<dbReference type="STRING" id="121845.A0A3Q0JCE6"/>
<name>A0A3Q0JCE6_DIACI</name>
<dbReference type="PANTHER" id="PTHR45624">
    <property type="entry name" value="MITOCHONDRIAL BASIC AMINO ACIDS TRANSPORTER-RELATED"/>
    <property type="match status" value="1"/>
</dbReference>
<dbReference type="InterPro" id="IPR018108">
    <property type="entry name" value="MCP_transmembrane"/>
</dbReference>
<keyword evidence="4 9" id="KW-0812">Transmembrane</keyword>
<dbReference type="Proteomes" id="UP000079169">
    <property type="component" value="Unplaced"/>
</dbReference>
<evidence type="ECO:0000256" key="10">
    <source>
        <dbReference type="RuleBase" id="RU000488"/>
    </source>
</evidence>
<evidence type="ECO:0000313" key="12">
    <source>
        <dbReference type="Proteomes" id="UP000079169"/>
    </source>
</evidence>
<sequence length="326" mass="36595">MLFPFHNYLGPGNHLDNGPPIDDDDEIALRHDEAYETATSPEQVRQADIEAIRDFNTNYVATGNWHSVVGAIGLTWKYEVEQFTGVLYPPVDKSGWTPVIQEVLSLYTTGVMGLLVGHPMDTIKTRTQTMPDKTMIQIIANTFKLEGFRGFYKGFLAPMLTTGVTNAIFFGVYGNTIRYLRSISESSEEYRCDGFLATPLWDWNEFFSGSIAGAIITAVGAPVEAIKTRLQANAAVDNQKFKMGNECGTTWSTMKFIHSNEGITGFYRGGLALLMRDMPSYGVYTAIYQLLYTSFNCNMDSNRLFVSVSPTIGQFMKFWYFSNKFP</sequence>
<dbReference type="PaxDb" id="121845-A0A3Q0JCE6"/>
<dbReference type="GO" id="GO:0022857">
    <property type="term" value="F:transmembrane transporter activity"/>
    <property type="evidence" value="ECO:0007669"/>
    <property type="project" value="TreeGrafter"/>
</dbReference>
<protein>
    <submittedName>
        <fullName evidence="13">Mitochondrial basic amino acids transporter-like</fullName>
    </submittedName>
</protein>
<evidence type="ECO:0000256" key="9">
    <source>
        <dbReference type="PROSITE-ProRule" id="PRU00282"/>
    </source>
</evidence>
<feature type="domain" description="Phospholipase A2-like" evidence="11">
    <location>
        <begin position="4"/>
        <end position="48"/>
    </location>
</feature>
<dbReference type="InterPro" id="IPR050567">
    <property type="entry name" value="Mitochondrial_Carrier"/>
</dbReference>
<evidence type="ECO:0000256" key="8">
    <source>
        <dbReference type="ARBA" id="ARBA00023136"/>
    </source>
</evidence>
<dbReference type="InterPro" id="IPR023395">
    <property type="entry name" value="MCP_dom_sf"/>
</dbReference>
<feature type="repeat" description="Solcar" evidence="9">
    <location>
        <begin position="200"/>
        <end position="294"/>
    </location>
</feature>
<keyword evidence="8 9" id="KW-0472">Membrane</keyword>
<gene>
    <name evidence="13" type="primary">LOC103516410</name>
</gene>
<evidence type="ECO:0000256" key="4">
    <source>
        <dbReference type="ARBA" id="ARBA00022692"/>
    </source>
</evidence>
<keyword evidence="12" id="KW-1185">Reference proteome</keyword>
<dbReference type="GO" id="GO:0031966">
    <property type="term" value="C:mitochondrial membrane"/>
    <property type="evidence" value="ECO:0007669"/>
    <property type="project" value="UniProtKB-SubCell"/>
</dbReference>
<evidence type="ECO:0000256" key="5">
    <source>
        <dbReference type="ARBA" id="ARBA00022737"/>
    </source>
</evidence>
<dbReference type="GO" id="GO:0005198">
    <property type="term" value="F:structural molecule activity"/>
    <property type="evidence" value="ECO:0007669"/>
    <property type="project" value="InterPro"/>
</dbReference>
<dbReference type="KEGG" id="dci:103516410"/>
<keyword evidence="3 10" id="KW-0813">Transport</keyword>
<keyword evidence="5" id="KW-0677">Repeat</keyword>